<sequence>MPDNEDFVDAQEPLQIPDASAVNSVFAKMPFPQLHSITNIEMFFTKLESWFLLQGLGSRKEQEKYAAVIAYADPRYLDQVHDLVNNPPQTNPYSTLKQAVLSKFAESEMVRLDRLATGIQLGDGRPSHLLSQLQQTNATNDESVVRRYWIKRLPPPARAVIVGLLESSPNTTIAQLATAADAVMDSLNYDTSDHMCAVSQQNTHRASQEDRITQLVKRLDDNDKMLHQINNKLSQLLGTTNQQRGRSYNRSPSNNSFRSNTPSRDNSNPQFCWYHNKISSSNCLFVSDSKSGKSFLIDTGADVSVIPPKTINRDIKANNNHTLFAANGTAIHTYGTTRLTLDIGLRRPFTWIFTIADTKIPTIGSDFLQHFNLLVDLKNSKLVYVETRLSCCGIFSQQSIAEIRTYNIHCEFSKLLEEFKDITQLNSSPPQATTANVTHCIETKGSPPFARPRRLTPEKFQAAKSEFQYLINLGVCHASKSPYASPLHMVRKASGEWRPCGDYRALNAQTTPDRYPLPHNQDCTHIFFGKHVFSKIDLNRAYHQIPIEARDIPKTAITTPFGLYEFTHMTFGLCNAAQTFQRYMHF</sequence>
<dbReference type="InterPro" id="IPR053134">
    <property type="entry name" value="RNA-dir_DNA_polymerase"/>
</dbReference>
<organism evidence="4 5">
    <name type="scientific">Drosophila suzukii</name>
    <name type="common">Spotted-wing drosophila fruit fly</name>
    <dbReference type="NCBI Taxonomy" id="28584"/>
    <lineage>
        <taxon>Eukaryota</taxon>
        <taxon>Metazoa</taxon>
        <taxon>Ecdysozoa</taxon>
        <taxon>Arthropoda</taxon>
        <taxon>Hexapoda</taxon>
        <taxon>Insecta</taxon>
        <taxon>Pterygota</taxon>
        <taxon>Neoptera</taxon>
        <taxon>Endopterygota</taxon>
        <taxon>Diptera</taxon>
        <taxon>Brachycera</taxon>
        <taxon>Muscomorpha</taxon>
        <taxon>Ephydroidea</taxon>
        <taxon>Drosophilidae</taxon>
        <taxon>Drosophila</taxon>
        <taxon>Sophophora</taxon>
    </lineage>
</organism>
<dbReference type="InterPro" id="IPR055469">
    <property type="entry name" value="DUF7041"/>
</dbReference>
<accession>A0ABM4TXE4</accession>
<reference evidence="4" key="1">
    <citation type="submission" date="2025-05" db="UniProtKB">
        <authorList>
            <consortium name="RefSeq"/>
        </authorList>
    </citation>
    <scope>NUCLEOTIDE SEQUENCE [LARGE SCALE GENOMIC DNA]</scope>
</reference>
<dbReference type="SUPFAM" id="SSF50630">
    <property type="entry name" value="Acid proteases"/>
    <property type="match status" value="1"/>
</dbReference>
<dbReference type="Pfam" id="PF23055">
    <property type="entry name" value="DUF7041"/>
    <property type="match status" value="1"/>
</dbReference>
<dbReference type="PROSITE" id="PS50175">
    <property type="entry name" value="ASP_PROT_RETROV"/>
    <property type="match status" value="1"/>
</dbReference>
<dbReference type="CDD" id="cd01647">
    <property type="entry name" value="RT_LTR"/>
    <property type="match status" value="1"/>
</dbReference>
<feature type="region of interest" description="Disordered" evidence="2">
    <location>
        <begin position="234"/>
        <end position="265"/>
    </location>
</feature>
<evidence type="ECO:0000256" key="2">
    <source>
        <dbReference type="SAM" id="MobiDB-lite"/>
    </source>
</evidence>
<dbReference type="Gene3D" id="3.10.10.10">
    <property type="entry name" value="HIV Type 1 Reverse Transcriptase, subunit A, domain 1"/>
    <property type="match status" value="1"/>
</dbReference>
<dbReference type="Proteomes" id="UP001652628">
    <property type="component" value="Chromosome 2"/>
</dbReference>
<evidence type="ECO:0000313" key="4">
    <source>
        <dbReference type="Proteomes" id="UP001652628"/>
    </source>
</evidence>
<name>A0ABM4TXE4_DROSZ</name>
<dbReference type="RefSeq" id="XP_070854647.1">
    <property type="nucleotide sequence ID" value="XM_070998546.1"/>
</dbReference>
<feature type="domain" description="Peptidase A2" evidence="3">
    <location>
        <begin position="293"/>
        <end position="367"/>
    </location>
</feature>
<dbReference type="CDD" id="cd06094">
    <property type="entry name" value="RP_Saci_like"/>
    <property type="match status" value="1"/>
</dbReference>
<dbReference type="Pfam" id="PF00078">
    <property type="entry name" value="RVT_1"/>
    <property type="match status" value="1"/>
</dbReference>
<dbReference type="InterPro" id="IPR021109">
    <property type="entry name" value="Peptidase_aspartic_dom_sf"/>
</dbReference>
<keyword evidence="4" id="KW-1185">Reference proteome</keyword>
<dbReference type="InterPro" id="IPR001969">
    <property type="entry name" value="Aspartic_peptidase_AS"/>
</dbReference>
<dbReference type="Gene3D" id="2.40.70.10">
    <property type="entry name" value="Acid Proteases"/>
    <property type="match status" value="1"/>
</dbReference>
<dbReference type="SUPFAM" id="SSF56672">
    <property type="entry name" value="DNA/RNA polymerases"/>
    <property type="match status" value="1"/>
</dbReference>
<reference evidence="5" key="2">
    <citation type="submission" date="2025-08" db="UniProtKB">
        <authorList>
            <consortium name="RefSeq"/>
        </authorList>
    </citation>
    <scope>IDENTIFICATION</scope>
</reference>
<feature type="compositionally biased region" description="Low complexity" evidence="2">
    <location>
        <begin position="246"/>
        <end position="264"/>
    </location>
</feature>
<proteinExistence type="predicted"/>
<feature type="compositionally biased region" description="Polar residues" evidence="2">
    <location>
        <begin position="234"/>
        <end position="245"/>
    </location>
</feature>
<evidence type="ECO:0000259" key="3">
    <source>
        <dbReference type="PROSITE" id="PS50175"/>
    </source>
</evidence>
<dbReference type="InterPro" id="IPR034132">
    <property type="entry name" value="RP_Saci-like"/>
</dbReference>
<gene>
    <name evidence="5" type="primary">LOC139354323</name>
</gene>
<keyword evidence="1" id="KW-0378">Hydrolase</keyword>
<evidence type="ECO:0000256" key="1">
    <source>
        <dbReference type="ARBA" id="ARBA00022801"/>
    </source>
</evidence>
<dbReference type="PANTHER" id="PTHR24559">
    <property type="entry name" value="TRANSPOSON TY3-I GAG-POL POLYPROTEIN"/>
    <property type="match status" value="1"/>
</dbReference>
<protein>
    <recommendedName>
        <fullName evidence="3">Peptidase A2 domain-containing protein</fullName>
    </recommendedName>
</protein>
<dbReference type="InterPro" id="IPR000477">
    <property type="entry name" value="RT_dom"/>
</dbReference>
<dbReference type="PANTHER" id="PTHR24559:SF454">
    <property type="entry name" value="RIBONUCLEASE H"/>
    <property type="match status" value="1"/>
</dbReference>
<dbReference type="InterPro" id="IPR001995">
    <property type="entry name" value="Peptidase_A2_cat"/>
</dbReference>
<evidence type="ECO:0000313" key="5">
    <source>
        <dbReference type="RefSeq" id="XP_070854647.1"/>
    </source>
</evidence>
<dbReference type="PROSITE" id="PS00141">
    <property type="entry name" value="ASP_PROTEASE"/>
    <property type="match status" value="1"/>
</dbReference>
<dbReference type="InterPro" id="IPR043502">
    <property type="entry name" value="DNA/RNA_pol_sf"/>
</dbReference>
<dbReference type="GeneID" id="139354323"/>